<protein>
    <submittedName>
        <fullName evidence="1">Uncharacterized protein</fullName>
    </submittedName>
</protein>
<evidence type="ECO:0000313" key="1">
    <source>
        <dbReference type="EMBL" id="SUZ73340.1"/>
    </source>
</evidence>
<name>A0A381Q2R2_9ZZZZ</name>
<accession>A0A381Q2R2</accession>
<sequence length="29" mass="3360">MFCYLLIYNDVINSTDVLHFQAKAGIIKE</sequence>
<dbReference type="AlphaFoldDB" id="A0A381Q2R2"/>
<dbReference type="EMBL" id="UINC01001176">
    <property type="protein sequence ID" value="SUZ73340.1"/>
    <property type="molecule type" value="Genomic_DNA"/>
</dbReference>
<organism evidence="1">
    <name type="scientific">marine metagenome</name>
    <dbReference type="NCBI Taxonomy" id="408172"/>
    <lineage>
        <taxon>unclassified sequences</taxon>
        <taxon>metagenomes</taxon>
        <taxon>ecological metagenomes</taxon>
    </lineage>
</organism>
<reference evidence="1" key="1">
    <citation type="submission" date="2018-05" db="EMBL/GenBank/DDBJ databases">
        <authorList>
            <person name="Lanie J.A."/>
            <person name="Ng W.-L."/>
            <person name="Kazmierczak K.M."/>
            <person name="Andrzejewski T.M."/>
            <person name="Davidsen T.M."/>
            <person name="Wayne K.J."/>
            <person name="Tettelin H."/>
            <person name="Glass J.I."/>
            <person name="Rusch D."/>
            <person name="Podicherti R."/>
            <person name="Tsui H.-C.T."/>
            <person name="Winkler M.E."/>
        </authorList>
    </citation>
    <scope>NUCLEOTIDE SEQUENCE</scope>
</reference>
<gene>
    <name evidence="1" type="ORF">METZ01_LOCUS26194</name>
</gene>
<proteinExistence type="predicted"/>